<dbReference type="AlphaFoldDB" id="A0AB39TYB0"/>
<dbReference type="RefSeq" id="WP_369186000.1">
    <property type="nucleotide sequence ID" value="NZ_CP163445.1"/>
</dbReference>
<organism evidence="1">
    <name type="scientific">Streptomyces sp. Y1</name>
    <dbReference type="NCBI Taxonomy" id="3238634"/>
    <lineage>
        <taxon>Bacteria</taxon>
        <taxon>Bacillati</taxon>
        <taxon>Actinomycetota</taxon>
        <taxon>Actinomycetes</taxon>
        <taxon>Kitasatosporales</taxon>
        <taxon>Streptomycetaceae</taxon>
        <taxon>Streptomyces</taxon>
    </lineage>
</organism>
<accession>A0AB39TYB0</accession>
<sequence length="200" mass="21183">MAWRRVRLGERGIATEVTDGFDRAYRYVGPPELSALVDSGDSGGPGGPGSPVGRRVRTAAEFAAWAEAEEHAEPSTFVVDLAGALRLAPRRSEHVVCAGGELVLSAGEIGFRRSAGGGWEVRTVSNQSTGYCPDLTSWPAVAAALDRLGLPHPGGFTEELVFRRCPACAQCGIVREGHHVCVFCDADLPARWNVDVPATA</sequence>
<proteinExistence type="predicted"/>
<gene>
    <name evidence="1" type="ORF">AB2U05_26145</name>
</gene>
<name>A0AB39TYB0_9ACTN</name>
<dbReference type="EMBL" id="CP163445">
    <property type="protein sequence ID" value="XDQ84135.1"/>
    <property type="molecule type" value="Genomic_DNA"/>
</dbReference>
<reference evidence="1" key="1">
    <citation type="submission" date="2024-07" db="EMBL/GenBank/DDBJ databases">
        <authorList>
            <person name="Yu S.T."/>
        </authorList>
    </citation>
    <scope>NUCLEOTIDE SEQUENCE</scope>
    <source>
        <strain evidence="1">Y1</strain>
    </source>
</reference>
<evidence type="ECO:0000313" key="1">
    <source>
        <dbReference type="EMBL" id="XDQ84135.1"/>
    </source>
</evidence>
<protein>
    <submittedName>
        <fullName evidence="1">Uncharacterized protein</fullName>
    </submittedName>
</protein>